<sequence length="78" mass="8912">MKLQHEFLVGAELNGVLPELITRTKALVSDLDHFQYRKMRKLIYLDEQQSTLTSDGVTVSEKHDAVCYSLIRTKKFGG</sequence>
<dbReference type="AlphaFoldDB" id="A0A914RCW6"/>
<accession>A0A914RCW6</accession>
<protein>
    <submittedName>
        <fullName evidence="2">Uncharacterized protein</fullName>
    </submittedName>
</protein>
<name>A0A914RCW6_PAREQ</name>
<dbReference type="WBParaSite" id="PEQ_0000434301-mRNA-1">
    <property type="protein sequence ID" value="PEQ_0000434301-mRNA-1"/>
    <property type="gene ID" value="PEQ_0000434301"/>
</dbReference>
<evidence type="ECO:0000313" key="2">
    <source>
        <dbReference type="WBParaSite" id="PEQ_0000434301-mRNA-1"/>
    </source>
</evidence>
<dbReference type="Proteomes" id="UP000887564">
    <property type="component" value="Unplaced"/>
</dbReference>
<evidence type="ECO:0000313" key="1">
    <source>
        <dbReference type="Proteomes" id="UP000887564"/>
    </source>
</evidence>
<proteinExistence type="predicted"/>
<keyword evidence="1" id="KW-1185">Reference proteome</keyword>
<reference evidence="2" key="1">
    <citation type="submission" date="2022-11" db="UniProtKB">
        <authorList>
            <consortium name="WormBaseParasite"/>
        </authorList>
    </citation>
    <scope>IDENTIFICATION</scope>
</reference>
<organism evidence="1 2">
    <name type="scientific">Parascaris equorum</name>
    <name type="common">Equine roundworm</name>
    <dbReference type="NCBI Taxonomy" id="6256"/>
    <lineage>
        <taxon>Eukaryota</taxon>
        <taxon>Metazoa</taxon>
        <taxon>Ecdysozoa</taxon>
        <taxon>Nematoda</taxon>
        <taxon>Chromadorea</taxon>
        <taxon>Rhabditida</taxon>
        <taxon>Spirurina</taxon>
        <taxon>Ascaridomorpha</taxon>
        <taxon>Ascaridoidea</taxon>
        <taxon>Ascarididae</taxon>
        <taxon>Parascaris</taxon>
    </lineage>
</organism>